<dbReference type="InterPro" id="IPR019480">
    <property type="entry name" value="Dihydroorotate_DH_Fe-S-bd"/>
</dbReference>
<dbReference type="GO" id="GO:0016491">
    <property type="term" value="F:oxidoreductase activity"/>
    <property type="evidence" value="ECO:0007669"/>
    <property type="project" value="InterPro"/>
</dbReference>
<dbReference type="InterPro" id="IPR017927">
    <property type="entry name" value="FAD-bd_FR_type"/>
</dbReference>
<dbReference type="Proteomes" id="UP001320898">
    <property type="component" value="Unassembled WGS sequence"/>
</dbReference>
<feature type="domain" description="FAD-binding FR-type" evidence="1">
    <location>
        <begin position="12"/>
        <end position="120"/>
    </location>
</feature>
<evidence type="ECO:0000313" key="2">
    <source>
        <dbReference type="EMBL" id="MCT8973482.1"/>
    </source>
</evidence>
<dbReference type="InterPro" id="IPR001433">
    <property type="entry name" value="OxRdtase_FAD/NAD-bd"/>
</dbReference>
<dbReference type="InterPro" id="IPR039261">
    <property type="entry name" value="FNR_nucleotide-bd"/>
</dbReference>
<dbReference type="Gene3D" id="2.40.30.10">
    <property type="entry name" value="Translation factors"/>
    <property type="match status" value="1"/>
</dbReference>
<dbReference type="RefSeq" id="WP_261617047.1">
    <property type="nucleotide sequence ID" value="NZ_JALIDZ010000007.1"/>
</dbReference>
<dbReference type="AlphaFoldDB" id="A0AAW5R2W3"/>
<dbReference type="Pfam" id="PF10418">
    <property type="entry name" value="DHODB_Fe-S_bind"/>
    <property type="match status" value="1"/>
</dbReference>
<sequence>MHTGAEAPTDPMIPRLFAVRARRDETEDTFTFDLEPRDLGPRDLELLGGARSMAFAPGQFNMLYLFGLGEVPISISGDPAEAGRLVHTVRSVGSVTRGFSGLQPGQTVGVRGPFGTAWPTREAEGRDILILAGGLGLAPLRPAILRILAERRRYRRVYLFYGTRNPQMLLFRDDLERWRNTPDLAFEITVDHADITWHGRVGVITKLIAAADFDPDRSTAFLCGPEIMMHFSAEALKARGMHGADIHVSLERNMKCAIGHCGHCQLGPAFVCRDGPVFPHDRVAGLLAVPGL</sequence>
<dbReference type="CDD" id="cd06221">
    <property type="entry name" value="sulfite_reductase_like"/>
    <property type="match status" value="1"/>
</dbReference>
<evidence type="ECO:0000259" key="1">
    <source>
        <dbReference type="PROSITE" id="PS51384"/>
    </source>
</evidence>
<keyword evidence="3" id="KW-1185">Reference proteome</keyword>
<dbReference type="PANTHER" id="PTHR43513">
    <property type="entry name" value="DIHYDROOROTATE DEHYDROGENASE B (NAD(+)), ELECTRON TRANSFER SUBUNIT"/>
    <property type="match status" value="1"/>
</dbReference>
<gene>
    <name evidence="2" type="ORF">MUB46_16590</name>
</gene>
<name>A0AAW5R2W3_9HYPH</name>
<dbReference type="PANTHER" id="PTHR43513:SF1">
    <property type="entry name" value="ANAEROBIC SULFITE REDUCTASE SUBUNIT B"/>
    <property type="match status" value="1"/>
</dbReference>
<dbReference type="Gene3D" id="3.40.50.80">
    <property type="entry name" value="Nucleotide-binding domain of ferredoxin-NADP reductase (FNR) module"/>
    <property type="match status" value="1"/>
</dbReference>
<proteinExistence type="predicted"/>
<reference evidence="2 3" key="1">
    <citation type="submission" date="2022-04" db="EMBL/GenBank/DDBJ databases">
        <authorList>
            <person name="Ye Y.-Q."/>
            <person name="Du Z.-J."/>
        </authorList>
    </citation>
    <scope>NUCLEOTIDE SEQUENCE [LARGE SCALE GENOMIC DNA]</scope>
    <source>
        <strain evidence="2 3">A6E488</strain>
    </source>
</reference>
<dbReference type="Pfam" id="PF00175">
    <property type="entry name" value="NAD_binding_1"/>
    <property type="match status" value="1"/>
</dbReference>
<accession>A0AAW5R2W3</accession>
<dbReference type="PROSITE" id="PS51384">
    <property type="entry name" value="FAD_FR"/>
    <property type="match status" value="1"/>
</dbReference>
<dbReference type="InterPro" id="IPR017938">
    <property type="entry name" value="Riboflavin_synthase-like_b-brl"/>
</dbReference>
<comment type="caution">
    <text evidence="2">The sequence shown here is derived from an EMBL/GenBank/DDBJ whole genome shotgun (WGS) entry which is preliminary data.</text>
</comment>
<evidence type="ECO:0000313" key="3">
    <source>
        <dbReference type="Proteomes" id="UP001320898"/>
    </source>
</evidence>
<dbReference type="SUPFAM" id="SSF52343">
    <property type="entry name" value="Ferredoxin reductase-like, C-terminal NADP-linked domain"/>
    <property type="match status" value="1"/>
</dbReference>
<dbReference type="EMBL" id="JALIDZ010000007">
    <property type="protein sequence ID" value="MCT8973482.1"/>
    <property type="molecule type" value="Genomic_DNA"/>
</dbReference>
<dbReference type="PRINTS" id="PR00406">
    <property type="entry name" value="CYTB5RDTASE"/>
</dbReference>
<protein>
    <submittedName>
        <fullName evidence="2">FAD/NAD(P)-binding protein</fullName>
    </submittedName>
</protein>
<dbReference type="SUPFAM" id="SSF63380">
    <property type="entry name" value="Riboflavin synthase domain-like"/>
    <property type="match status" value="1"/>
</dbReference>
<dbReference type="InterPro" id="IPR050353">
    <property type="entry name" value="PyrK_electron_transfer"/>
</dbReference>
<organism evidence="2 3">
    <name type="scientific">Microbaculum marinisediminis</name>
    <dbReference type="NCBI Taxonomy" id="2931392"/>
    <lineage>
        <taxon>Bacteria</taxon>
        <taxon>Pseudomonadati</taxon>
        <taxon>Pseudomonadota</taxon>
        <taxon>Alphaproteobacteria</taxon>
        <taxon>Hyphomicrobiales</taxon>
        <taxon>Tepidamorphaceae</taxon>
        <taxon>Microbaculum</taxon>
    </lineage>
</organism>